<dbReference type="InterPro" id="IPR050984">
    <property type="entry name" value="Gfo/Idh/MocA_domain"/>
</dbReference>
<organism evidence="5 6">
    <name type="scientific">Vibrio astriarenae</name>
    <dbReference type="NCBI Taxonomy" id="1481923"/>
    <lineage>
        <taxon>Bacteria</taxon>
        <taxon>Pseudomonadati</taxon>
        <taxon>Pseudomonadota</taxon>
        <taxon>Gammaproteobacteria</taxon>
        <taxon>Vibrionales</taxon>
        <taxon>Vibrionaceae</taxon>
        <taxon>Vibrio</taxon>
    </lineage>
</organism>
<dbReference type="Pfam" id="PF01408">
    <property type="entry name" value="GFO_IDH_MocA"/>
    <property type="match status" value="1"/>
</dbReference>
<proteinExistence type="inferred from homology"/>
<evidence type="ECO:0000256" key="1">
    <source>
        <dbReference type="ARBA" id="ARBA00010928"/>
    </source>
</evidence>
<dbReference type="GO" id="GO:0016491">
    <property type="term" value="F:oxidoreductase activity"/>
    <property type="evidence" value="ECO:0007669"/>
    <property type="project" value="UniProtKB-KW"/>
</dbReference>
<feature type="domain" description="Gfo/Idh/MocA-like oxidoreductase N-terminal" evidence="3">
    <location>
        <begin position="9"/>
        <end position="126"/>
    </location>
</feature>
<dbReference type="Gene3D" id="3.40.50.720">
    <property type="entry name" value="NAD(P)-binding Rossmann-like Domain"/>
    <property type="match status" value="1"/>
</dbReference>
<comment type="similarity">
    <text evidence="1">Belongs to the Gfo/Idh/MocA family.</text>
</comment>
<dbReference type="SUPFAM" id="SSF55347">
    <property type="entry name" value="Glyceraldehyde-3-phosphate dehydrogenase-like, C-terminal domain"/>
    <property type="match status" value="1"/>
</dbReference>
<name>A0A7Z2T8B8_9VIBR</name>
<dbReference type="Gene3D" id="3.30.360.10">
    <property type="entry name" value="Dihydrodipicolinate Reductase, domain 2"/>
    <property type="match status" value="1"/>
</dbReference>
<evidence type="ECO:0000259" key="4">
    <source>
        <dbReference type="Pfam" id="PF22725"/>
    </source>
</evidence>
<dbReference type="Proteomes" id="UP000464262">
    <property type="component" value="Chromosome 2"/>
</dbReference>
<dbReference type="SUPFAM" id="SSF51735">
    <property type="entry name" value="NAD(P)-binding Rossmann-fold domains"/>
    <property type="match status" value="1"/>
</dbReference>
<feature type="domain" description="GFO/IDH/MocA-like oxidoreductase" evidence="4">
    <location>
        <begin position="136"/>
        <end position="252"/>
    </location>
</feature>
<gene>
    <name evidence="5" type="ORF">GT360_21565</name>
</gene>
<evidence type="ECO:0000256" key="2">
    <source>
        <dbReference type="ARBA" id="ARBA00023002"/>
    </source>
</evidence>
<dbReference type="InterPro" id="IPR036291">
    <property type="entry name" value="NAD(P)-bd_dom_sf"/>
</dbReference>
<evidence type="ECO:0000313" key="6">
    <source>
        <dbReference type="Proteomes" id="UP000464262"/>
    </source>
</evidence>
<dbReference type="AlphaFoldDB" id="A0A7Z2T8B8"/>
<dbReference type="EMBL" id="CP047476">
    <property type="protein sequence ID" value="QIA66082.1"/>
    <property type="molecule type" value="Genomic_DNA"/>
</dbReference>
<accession>A0A7Z2T8B8</accession>
<reference evidence="5 6" key="1">
    <citation type="submission" date="2020-01" db="EMBL/GenBank/DDBJ databases">
        <title>Whole genome and functional gene identification of agarase of Vibrio HN897.</title>
        <authorList>
            <person name="Liu Y."/>
            <person name="Zhao Z."/>
        </authorList>
    </citation>
    <scope>NUCLEOTIDE SEQUENCE [LARGE SCALE GENOMIC DNA]</scope>
    <source>
        <strain evidence="5 6">HN897</strain>
    </source>
</reference>
<dbReference type="PANTHER" id="PTHR22604:SF105">
    <property type="entry name" value="TRANS-1,2-DIHYDROBENZENE-1,2-DIOL DEHYDROGENASE"/>
    <property type="match status" value="1"/>
</dbReference>
<sequence>MSVQSSPNIRWGIIGPGRIAHRFADAFSAVEDGELYAVASRNENRLHEFADQFSINKRYSDYQAILADKNVDAIYIATPHRFHFDLAKQALESGKAVLCEKPLTVTSAQSQALFELANKNQVFLMEALWSRFLPAWQQIKQWLAEGAIGDVVSMHSTFGFKAERNNDDRLFNLDLAGGALLDTGVYNIAMSDFVMGTAPDTIVSDVLVGETGVDERSNVTLSFGDVVSEFTCSFLEPLPNEFKIVGSKGSIVAESNFWEANSVQLFNQDGTEQWFSFPYLSNGFEYQVLEVNRCLREGKLSSDNVSPEFTIRNMAVMDAILAQAGVKYPFLEEFCV</sequence>
<dbReference type="KEGG" id="vas:GT360_21565"/>
<dbReference type="PANTHER" id="PTHR22604">
    <property type="entry name" value="OXIDOREDUCTASES"/>
    <property type="match status" value="1"/>
</dbReference>
<dbReference type="InterPro" id="IPR055170">
    <property type="entry name" value="GFO_IDH_MocA-like_dom"/>
</dbReference>
<keyword evidence="2" id="KW-0560">Oxidoreductase</keyword>
<evidence type="ECO:0000259" key="3">
    <source>
        <dbReference type="Pfam" id="PF01408"/>
    </source>
</evidence>
<dbReference type="InterPro" id="IPR000683">
    <property type="entry name" value="Gfo/Idh/MocA-like_OxRdtase_N"/>
</dbReference>
<evidence type="ECO:0000313" key="5">
    <source>
        <dbReference type="EMBL" id="QIA66082.1"/>
    </source>
</evidence>
<dbReference type="Pfam" id="PF22725">
    <property type="entry name" value="GFO_IDH_MocA_C3"/>
    <property type="match status" value="1"/>
</dbReference>
<dbReference type="GO" id="GO:0000166">
    <property type="term" value="F:nucleotide binding"/>
    <property type="evidence" value="ECO:0007669"/>
    <property type="project" value="InterPro"/>
</dbReference>
<dbReference type="RefSeq" id="WP_164651060.1">
    <property type="nucleotide sequence ID" value="NZ_CP047476.1"/>
</dbReference>
<protein>
    <submittedName>
        <fullName evidence="5">Gfo/Idh/MocA family oxidoreductase</fullName>
    </submittedName>
</protein>
<keyword evidence="6" id="KW-1185">Reference proteome</keyword>